<dbReference type="PANTHER" id="PTHR33540">
    <property type="entry name" value="TRNA THREONYLCARBAMOYLADENOSINE BIOSYNTHESIS PROTEIN TSAE"/>
    <property type="match status" value="1"/>
</dbReference>
<dbReference type="InterPro" id="IPR002575">
    <property type="entry name" value="Aminoglycoside_PTrfase"/>
</dbReference>
<evidence type="ECO:0000256" key="2">
    <source>
        <dbReference type="ARBA" id="ARBA00022840"/>
    </source>
</evidence>
<sequence>MPRTQALQDWLAKQLPEQPFTLAPASADASFRRYFRVTLADGVTRIVMDAPPEHEDCRPYLKVAQLFADAGVHVPTVYAEDLAQGFLLLSDLGNTTYLTALEAHPEGASALYREANAALVKMQAASRPGVLPEYDRVLLTRELQLFPDWYVAKHLGVTLSEAQRQTLDAAFEKILASNLAQPQVFVHRDYHSRNLMISAPNPGVLDFQDAVYGPISYDLVSLYRDAYIGWEEEQELDWTIRYWEAARKEKLPVAADFYDFWRDYEWMGVQRQLKVLGIFARLNYRDGKAQYLADMPRVMAYLRRACGRYIDLKPLLLLLDELENRQVQTGYTF</sequence>
<reference evidence="4" key="1">
    <citation type="submission" date="2020-11" db="EMBL/GenBank/DDBJ databases">
        <title>Azospira restricta DSM 18626 genome sequence.</title>
        <authorList>
            <person name="Moe W.M."/>
        </authorList>
    </citation>
    <scope>NUCLEOTIDE SEQUENCE</scope>
    <source>
        <strain evidence="4">DSM 18626</strain>
    </source>
</reference>
<dbReference type="SUPFAM" id="SSF56112">
    <property type="entry name" value="Protein kinase-like (PK-like)"/>
    <property type="match status" value="1"/>
</dbReference>
<name>A0A974SP50_9RHOO</name>
<evidence type="ECO:0000259" key="3">
    <source>
        <dbReference type="Pfam" id="PF01636"/>
    </source>
</evidence>
<dbReference type="PANTHER" id="PTHR33540:SF1">
    <property type="entry name" value="N-ACETYLMURAMATE_N-ACETYLGLUCOSAMINE KINASE"/>
    <property type="match status" value="1"/>
</dbReference>
<evidence type="ECO:0000313" key="4">
    <source>
        <dbReference type="EMBL" id="QRJ63850.1"/>
    </source>
</evidence>
<dbReference type="Proteomes" id="UP000663444">
    <property type="component" value="Chromosome"/>
</dbReference>
<dbReference type="RefSeq" id="WP_203387382.1">
    <property type="nucleotide sequence ID" value="NZ_CP064781.1"/>
</dbReference>
<dbReference type="GO" id="GO:0005524">
    <property type="term" value="F:ATP binding"/>
    <property type="evidence" value="ECO:0007669"/>
    <property type="project" value="UniProtKB-KW"/>
</dbReference>
<keyword evidence="5" id="KW-1185">Reference proteome</keyword>
<dbReference type="EMBL" id="CP064781">
    <property type="protein sequence ID" value="QRJ63850.1"/>
    <property type="molecule type" value="Genomic_DNA"/>
</dbReference>
<dbReference type="InterPro" id="IPR011009">
    <property type="entry name" value="Kinase-like_dom_sf"/>
</dbReference>
<protein>
    <submittedName>
        <fullName evidence="4">Phosphotransferase</fullName>
    </submittedName>
</protein>
<organism evidence="4 5">
    <name type="scientific">Azospira restricta</name>
    <dbReference type="NCBI Taxonomy" id="404405"/>
    <lineage>
        <taxon>Bacteria</taxon>
        <taxon>Pseudomonadati</taxon>
        <taxon>Pseudomonadota</taxon>
        <taxon>Betaproteobacteria</taxon>
        <taxon>Rhodocyclales</taxon>
        <taxon>Rhodocyclaceae</taxon>
        <taxon>Azospira</taxon>
    </lineage>
</organism>
<dbReference type="KEGG" id="ares:IWH25_00365"/>
<dbReference type="Gene3D" id="3.30.200.20">
    <property type="entry name" value="Phosphorylase Kinase, domain 1"/>
    <property type="match status" value="1"/>
</dbReference>
<proteinExistence type="predicted"/>
<accession>A0A974SP50</accession>
<evidence type="ECO:0000256" key="1">
    <source>
        <dbReference type="ARBA" id="ARBA00022741"/>
    </source>
</evidence>
<keyword evidence="2" id="KW-0067">ATP-binding</keyword>
<gene>
    <name evidence="4" type="ORF">IWH25_00365</name>
</gene>
<dbReference type="Gene3D" id="3.90.1200.10">
    <property type="match status" value="1"/>
</dbReference>
<keyword evidence="1" id="KW-0547">Nucleotide-binding</keyword>
<evidence type="ECO:0000313" key="5">
    <source>
        <dbReference type="Proteomes" id="UP000663444"/>
    </source>
</evidence>
<dbReference type="AlphaFoldDB" id="A0A974SP50"/>
<dbReference type="Pfam" id="PF01636">
    <property type="entry name" value="APH"/>
    <property type="match status" value="1"/>
</dbReference>
<feature type="domain" description="Aminoglycoside phosphotransferase" evidence="3">
    <location>
        <begin position="22"/>
        <end position="242"/>
    </location>
</feature>